<proteinExistence type="inferred from homology"/>
<comment type="similarity">
    <text evidence="5">Belongs to the binding-protein-dependent transport system permease family.</text>
</comment>
<dbReference type="CDD" id="cd06261">
    <property type="entry name" value="TM_PBP2"/>
    <property type="match status" value="1"/>
</dbReference>
<gene>
    <name evidence="7" type="ordered locus">Cmaq_0802</name>
</gene>
<dbReference type="Gene3D" id="1.10.3720.10">
    <property type="entry name" value="MetI-like"/>
    <property type="match status" value="1"/>
</dbReference>
<accession>A8MCY1</accession>
<dbReference type="OrthoDB" id="312811at2157"/>
<dbReference type="GO" id="GO:0005886">
    <property type="term" value="C:plasma membrane"/>
    <property type="evidence" value="ECO:0007669"/>
    <property type="project" value="UniProtKB-SubCell"/>
</dbReference>
<dbReference type="RefSeq" id="WP_012185856.1">
    <property type="nucleotide sequence ID" value="NC_009954.1"/>
</dbReference>
<protein>
    <submittedName>
        <fullName evidence="7">Binding-protein-dependent transport systems inner membrane component</fullName>
    </submittedName>
</protein>
<dbReference type="HOGENOM" id="CLU_028518_10_0_2"/>
<feature type="transmembrane region" description="Helical" evidence="5">
    <location>
        <begin position="378"/>
        <end position="400"/>
    </location>
</feature>
<keyword evidence="4 5" id="KW-0472">Membrane</keyword>
<dbReference type="PANTHER" id="PTHR43839">
    <property type="entry name" value="OPPC IN A BINDING PROTEIN-DEPENDENT TRANSPORT SYSTEM"/>
    <property type="match status" value="1"/>
</dbReference>
<feature type="domain" description="ABC transmembrane type-1" evidence="6">
    <location>
        <begin position="262"/>
        <end position="449"/>
    </location>
</feature>
<dbReference type="EMBL" id="CP000852">
    <property type="protein sequence ID" value="ABW01637.1"/>
    <property type="molecule type" value="Genomic_DNA"/>
</dbReference>
<dbReference type="GO" id="GO:0055085">
    <property type="term" value="P:transmembrane transport"/>
    <property type="evidence" value="ECO:0007669"/>
    <property type="project" value="InterPro"/>
</dbReference>
<keyword evidence="5" id="KW-0813">Transport</keyword>
<feature type="transmembrane region" description="Helical" evidence="5">
    <location>
        <begin position="300"/>
        <end position="319"/>
    </location>
</feature>
<dbReference type="InterPro" id="IPR000515">
    <property type="entry name" value="MetI-like"/>
</dbReference>
<evidence type="ECO:0000256" key="2">
    <source>
        <dbReference type="ARBA" id="ARBA00022692"/>
    </source>
</evidence>
<keyword evidence="2 5" id="KW-0812">Transmembrane</keyword>
<dbReference type="PROSITE" id="PS50928">
    <property type="entry name" value="ABC_TM1"/>
    <property type="match status" value="1"/>
</dbReference>
<dbReference type="Pfam" id="PF00528">
    <property type="entry name" value="BPD_transp_1"/>
    <property type="match status" value="1"/>
</dbReference>
<feature type="transmembrane region" description="Helical" evidence="5">
    <location>
        <begin position="266"/>
        <end position="288"/>
    </location>
</feature>
<sequence length="462" mass="50242">MAKSSEVRILGMTLGEFTRIYLSSTLGKVSLALFMFLIGVTIYAVIVIPHNFGTLWNTSTYWQIYPKDAPPSWVNLFTGNEYSPEVVSSNIVKSSSSSLTISFTVNNEYKSPWSDLFIVLNPPLSGISMLAYITINRPDGSTISIGPIQLGATVTEVGTLYQVEGQVVQFYATKYGYALNIPTASSAFPFIFMHVNKGTVEPLYGRYEITVTLMPITGSLPSLGDSKPVEVVLEGSAYGLMGTDTVGHDLWLGLLAGFPVSLEIGVVYALLVTVIAVGIGLTAGFIGGIVDEILTRVTDLVILLPSFVILVVLSILLHLNIWDAMLYLAVLAWGGSARIIRAISMQIKTASYIDLAKASGAGNLWILRNHVLPQITPYMLYLLVVNVPGAILTLSSLNFLNLAGVNYPTWGTILYYAEEYGALETGMWWWVIPPGLLITLVAVTFIVTALAIEPIANPRLRR</sequence>
<reference evidence="7 8" key="1">
    <citation type="submission" date="2007-10" db="EMBL/GenBank/DDBJ databases">
        <title>Complete sequence of Caldivirga maquilingensis IC-167.</title>
        <authorList>
            <consortium name="US DOE Joint Genome Institute"/>
            <person name="Copeland A."/>
            <person name="Lucas S."/>
            <person name="Lapidus A."/>
            <person name="Barry K."/>
            <person name="Glavina del Rio T."/>
            <person name="Dalin E."/>
            <person name="Tice H."/>
            <person name="Pitluck S."/>
            <person name="Saunders E."/>
            <person name="Brettin T."/>
            <person name="Bruce D."/>
            <person name="Detter J.C."/>
            <person name="Han C."/>
            <person name="Schmutz J."/>
            <person name="Larimer F."/>
            <person name="Land M."/>
            <person name="Hauser L."/>
            <person name="Kyrpides N."/>
            <person name="Ivanova N."/>
            <person name="Biddle J.F."/>
            <person name="Zhang Z."/>
            <person name="Fitz-Gibbon S.T."/>
            <person name="Lowe T.M."/>
            <person name="Saltikov C."/>
            <person name="House C.H."/>
            <person name="Richardson P."/>
        </authorList>
    </citation>
    <scope>NUCLEOTIDE SEQUENCE [LARGE SCALE GENOMIC DNA]</scope>
    <source>
        <strain evidence="8">ATCC 700844 / DSM 13496 / JCM 10307 / IC-167</strain>
    </source>
</reference>
<dbReference type="PANTHER" id="PTHR43839:SF1">
    <property type="entry name" value="OPPC IN A BINDING PROTEIN-DEPENDENT TRANSPORT SYSTEM"/>
    <property type="match status" value="1"/>
</dbReference>
<dbReference type="GeneID" id="5710414"/>
<evidence type="ECO:0000259" key="6">
    <source>
        <dbReference type="PROSITE" id="PS50928"/>
    </source>
</evidence>
<evidence type="ECO:0000256" key="1">
    <source>
        <dbReference type="ARBA" id="ARBA00004141"/>
    </source>
</evidence>
<keyword evidence="8" id="KW-1185">Reference proteome</keyword>
<dbReference type="eggNOG" id="arCOG00749">
    <property type="taxonomic scope" value="Archaea"/>
</dbReference>
<dbReference type="KEGG" id="cma:Cmaq_0802"/>
<evidence type="ECO:0000313" key="7">
    <source>
        <dbReference type="EMBL" id="ABW01637.1"/>
    </source>
</evidence>
<name>A8MCY1_CALMQ</name>
<keyword evidence="3 5" id="KW-1133">Transmembrane helix</keyword>
<dbReference type="InterPro" id="IPR035906">
    <property type="entry name" value="MetI-like_sf"/>
</dbReference>
<feature type="transmembrane region" description="Helical" evidence="5">
    <location>
        <begin position="427"/>
        <end position="452"/>
    </location>
</feature>
<evidence type="ECO:0000256" key="3">
    <source>
        <dbReference type="ARBA" id="ARBA00022989"/>
    </source>
</evidence>
<dbReference type="SUPFAM" id="SSF161098">
    <property type="entry name" value="MetI-like"/>
    <property type="match status" value="1"/>
</dbReference>
<evidence type="ECO:0000256" key="5">
    <source>
        <dbReference type="RuleBase" id="RU363032"/>
    </source>
</evidence>
<evidence type="ECO:0000313" key="8">
    <source>
        <dbReference type="Proteomes" id="UP000001137"/>
    </source>
</evidence>
<dbReference type="STRING" id="397948.Cmaq_0802"/>
<evidence type="ECO:0000256" key="4">
    <source>
        <dbReference type="ARBA" id="ARBA00023136"/>
    </source>
</evidence>
<organism evidence="7 8">
    <name type="scientific">Caldivirga maquilingensis (strain ATCC 700844 / DSM 13496 / JCM 10307 / IC-167)</name>
    <dbReference type="NCBI Taxonomy" id="397948"/>
    <lineage>
        <taxon>Archaea</taxon>
        <taxon>Thermoproteota</taxon>
        <taxon>Thermoprotei</taxon>
        <taxon>Thermoproteales</taxon>
        <taxon>Thermoproteaceae</taxon>
        <taxon>Caldivirga</taxon>
    </lineage>
</organism>
<dbReference type="Proteomes" id="UP000001137">
    <property type="component" value="Chromosome"/>
</dbReference>
<dbReference type="AlphaFoldDB" id="A8MCY1"/>
<comment type="subcellular location">
    <subcellularLocation>
        <location evidence="5">Cell membrane</location>
        <topology evidence="5">Multi-pass membrane protein</topology>
    </subcellularLocation>
    <subcellularLocation>
        <location evidence="1">Membrane</location>
        <topology evidence="1">Multi-pass membrane protein</topology>
    </subcellularLocation>
</comment>
<feature type="transmembrane region" description="Helical" evidence="5">
    <location>
        <begin position="29"/>
        <end position="48"/>
    </location>
</feature>